<dbReference type="PROSITE" id="PS00326">
    <property type="entry name" value="TROPOMYOSIN"/>
    <property type="match status" value="1"/>
</dbReference>
<reference evidence="5" key="1">
    <citation type="submission" date="2021-07" db="EMBL/GenBank/DDBJ databases">
        <authorList>
            <person name="Catto M.A."/>
            <person name="Jacobson A."/>
            <person name="Kennedy G."/>
            <person name="Labadie P."/>
            <person name="Hunt B.G."/>
            <person name="Srinivasan R."/>
        </authorList>
    </citation>
    <scope>NUCLEOTIDE SEQUENCE</scope>
    <source>
        <strain evidence="5">PL_HMW_Pooled</strain>
        <tissue evidence="5">Head</tissue>
    </source>
</reference>
<dbReference type="Proteomes" id="UP001219518">
    <property type="component" value="Unassembled WGS sequence"/>
</dbReference>
<dbReference type="AlphaFoldDB" id="A0AAE1LIG8"/>
<evidence type="ECO:0000256" key="2">
    <source>
        <dbReference type="ARBA" id="ARBA00023054"/>
    </source>
</evidence>
<evidence type="ECO:0000256" key="3">
    <source>
        <dbReference type="RuleBase" id="RU004515"/>
    </source>
</evidence>
<sequence>MVVATMVSHSARKILENRSLADEERMDALENQLKEARFMAEEADKKYDEVARKLAMVEADLERAEERAEAGEATIGQKQVARKLVMMEQDLERAEERAELGDSKIVELEEELRVVGNNLKSLEVSEEKANQREEEYKQQIKTLTTRLKEAEARAEFAERSVQKLQKEVDRLEDELVHEKEKYKYICDDLDQTFSELVG</sequence>
<keyword evidence="6" id="KW-1185">Reference proteome</keyword>
<dbReference type="PANTHER" id="PTHR19269">
    <property type="entry name" value="TROPOMYOSIN"/>
    <property type="match status" value="1"/>
</dbReference>
<keyword evidence="2 4" id="KW-0175">Coiled coil</keyword>
<dbReference type="PRINTS" id="PR00194">
    <property type="entry name" value="TROPOMYOSIN"/>
</dbReference>
<dbReference type="FunFam" id="1.20.5.170:FF:000169">
    <property type="entry name" value="Predicted protein"/>
    <property type="match status" value="1"/>
</dbReference>
<protein>
    <submittedName>
        <fullName evidence="5">Tropomyosin Per a 7.0103</fullName>
    </submittedName>
</protein>
<proteinExistence type="inferred from homology"/>
<comment type="caution">
    <text evidence="5">The sequence shown here is derived from an EMBL/GenBank/DDBJ whole genome shotgun (WGS) entry which is preliminary data.</text>
</comment>
<feature type="coiled-coil region" evidence="4">
    <location>
        <begin position="12"/>
        <end position="181"/>
    </location>
</feature>
<name>A0AAE1LIG8_9NEOP</name>
<dbReference type="EMBL" id="JAHWGI010000975">
    <property type="protein sequence ID" value="KAK3919282.1"/>
    <property type="molecule type" value="Genomic_DNA"/>
</dbReference>
<dbReference type="Pfam" id="PF00261">
    <property type="entry name" value="Tropomyosin"/>
    <property type="match status" value="2"/>
</dbReference>
<dbReference type="InterPro" id="IPR000533">
    <property type="entry name" value="Tropomyosin"/>
</dbReference>
<dbReference type="Gene3D" id="1.20.5.170">
    <property type="match status" value="2"/>
</dbReference>
<evidence type="ECO:0000256" key="1">
    <source>
        <dbReference type="ARBA" id="ARBA00009036"/>
    </source>
</evidence>
<evidence type="ECO:0000256" key="4">
    <source>
        <dbReference type="SAM" id="Coils"/>
    </source>
</evidence>
<organism evidence="5 6">
    <name type="scientific">Frankliniella fusca</name>
    <dbReference type="NCBI Taxonomy" id="407009"/>
    <lineage>
        <taxon>Eukaryota</taxon>
        <taxon>Metazoa</taxon>
        <taxon>Ecdysozoa</taxon>
        <taxon>Arthropoda</taxon>
        <taxon>Hexapoda</taxon>
        <taxon>Insecta</taxon>
        <taxon>Pterygota</taxon>
        <taxon>Neoptera</taxon>
        <taxon>Paraneoptera</taxon>
        <taxon>Thysanoptera</taxon>
        <taxon>Terebrantia</taxon>
        <taxon>Thripoidea</taxon>
        <taxon>Thripidae</taxon>
        <taxon>Frankliniella</taxon>
    </lineage>
</organism>
<dbReference type="SUPFAM" id="SSF57997">
    <property type="entry name" value="Tropomyosin"/>
    <property type="match status" value="2"/>
</dbReference>
<evidence type="ECO:0000313" key="6">
    <source>
        <dbReference type="Proteomes" id="UP001219518"/>
    </source>
</evidence>
<comment type="similarity">
    <text evidence="1 3">Belongs to the tropomyosin family.</text>
</comment>
<gene>
    <name evidence="5" type="ORF">KUF71_008431</name>
</gene>
<evidence type="ECO:0000313" key="5">
    <source>
        <dbReference type="EMBL" id="KAK3919282.1"/>
    </source>
</evidence>
<accession>A0AAE1LIG8</accession>
<reference evidence="5" key="2">
    <citation type="journal article" date="2023" name="BMC Genomics">
        <title>Pest status, molecular evolution, and epigenetic factors derived from the genome assembly of Frankliniella fusca, a thysanopteran phytovirus vector.</title>
        <authorList>
            <person name="Catto M.A."/>
            <person name="Labadie P.E."/>
            <person name="Jacobson A.L."/>
            <person name="Kennedy G.G."/>
            <person name="Srinivasan R."/>
            <person name="Hunt B.G."/>
        </authorList>
    </citation>
    <scope>NUCLEOTIDE SEQUENCE</scope>
    <source>
        <strain evidence="5">PL_HMW_Pooled</strain>
    </source>
</reference>